<evidence type="ECO:0000313" key="3">
    <source>
        <dbReference type="Proteomes" id="UP000500767"/>
    </source>
</evidence>
<reference evidence="2 3" key="1">
    <citation type="journal article" date="2014" name="World J. Microbiol. Biotechnol.">
        <title>Biodiversity and physiological characteristics of Antarctic and Arctic lichens-associated bacteria.</title>
        <authorList>
            <person name="Lee Y.M."/>
            <person name="Kim E.H."/>
            <person name="Lee H.K."/>
            <person name="Hong S.G."/>
        </authorList>
    </citation>
    <scope>NUCLEOTIDE SEQUENCE [LARGE SCALE GENOMIC DNA]</scope>
    <source>
        <strain evidence="2 3">PAMC 26569</strain>
    </source>
</reference>
<gene>
    <name evidence="2" type="ORF">HN018_13670</name>
</gene>
<evidence type="ECO:0000313" key="2">
    <source>
        <dbReference type="EMBL" id="QKE90949.1"/>
    </source>
</evidence>
<dbReference type="EMBL" id="CP053708">
    <property type="protein sequence ID" value="QKE90949.1"/>
    <property type="molecule type" value="Genomic_DNA"/>
</dbReference>
<name>A0A6M8HR43_9PROT</name>
<feature type="transmembrane region" description="Helical" evidence="1">
    <location>
        <begin position="63"/>
        <end position="87"/>
    </location>
</feature>
<accession>A0A6M8HR43</accession>
<keyword evidence="1" id="KW-0472">Membrane</keyword>
<dbReference type="Pfam" id="PF09490">
    <property type="entry name" value="CbtA"/>
    <property type="match status" value="1"/>
</dbReference>
<proteinExistence type="predicted"/>
<protein>
    <submittedName>
        <fullName evidence="2">CbtA family protein</fullName>
    </submittedName>
</protein>
<dbReference type="Proteomes" id="UP000500767">
    <property type="component" value="Chromosome"/>
</dbReference>
<keyword evidence="1" id="KW-0812">Transmembrane</keyword>
<feature type="transmembrane region" description="Helical" evidence="1">
    <location>
        <begin position="169"/>
        <end position="188"/>
    </location>
</feature>
<dbReference type="AlphaFoldDB" id="A0A6M8HR43"/>
<dbReference type="RefSeq" id="WP_171836672.1">
    <property type="nucleotide sequence ID" value="NZ_CP053708.1"/>
</dbReference>
<feature type="transmembrane region" description="Helical" evidence="1">
    <location>
        <begin position="99"/>
        <end position="117"/>
    </location>
</feature>
<organism evidence="2 3">
    <name type="scientific">Lichenicola cladoniae</name>
    <dbReference type="NCBI Taxonomy" id="1484109"/>
    <lineage>
        <taxon>Bacteria</taxon>
        <taxon>Pseudomonadati</taxon>
        <taxon>Pseudomonadota</taxon>
        <taxon>Alphaproteobacteria</taxon>
        <taxon>Acetobacterales</taxon>
        <taxon>Acetobacteraceae</taxon>
        <taxon>Lichenicola</taxon>
    </lineage>
</organism>
<feature type="transmembrane region" description="Helical" evidence="1">
    <location>
        <begin position="208"/>
        <end position="229"/>
    </location>
</feature>
<evidence type="ECO:0000256" key="1">
    <source>
        <dbReference type="SAM" id="Phobius"/>
    </source>
</evidence>
<sequence length="255" mass="26659">MVRQLLIRGMLVGILAGLCGFAFAWLFGETQIDLAIAFEDHVRQLAGEAPEPELVSRAVQSTIGLLTGMLVYGCALGGILSLVFATVQGRIIRLSPRATAAIVALAGLVVLILVPQIKYPANPPSVGDPATIGLRTGLYFEMIALSVVAAIAGVRVATKLAGQFGRWNAVLAGVGVYLVAMIVTMLVLPPVDEVPAAFVAVTLWHFRLASIGTNLVVWAVLGLGFGALAERALTPISKASASGRVKGQRPLPSSR</sequence>
<feature type="transmembrane region" description="Helical" evidence="1">
    <location>
        <begin position="137"/>
        <end position="157"/>
    </location>
</feature>
<keyword evidence="1" id="KW-1133">Transmembrane helix</keyword>
<dbReference type="InterPro" id="IPR012666">
    <property type="entry name" value="CbtA_put"/>
</dbReference>
<keyword evidence="3" id="KW-1185">Reference proteome</keyword>
<feature type="transmembrane region" description="Helical" evidence="1">
    <location>
        <begin position="5"/>
        <end position="27"/>
    </location>
</feature>
<dbReference type="KEGG" id="lck:HN018_13670"/>